<dbReference type="Proteomes" id="UP000727962">
    <property type="component" value="Unassembled WGS sequence"/>
</dbReference>
<evidence type="ECO:0000256" key="5">
    <source>
        <dbReference type="ARBA" id="ARBA00025453"/>
    </source>
</evidence>
<keyword evidence="6" id="KW-0963">Cytoplasm</keyword>
<dbReference type="SUPFAM" id="SSF54713">
    <property type="entry name" value="Elongation factor Ts (EF-Ts), dimerisation domain"/>
    <property type="match status" value="2"/>
</dbReference>
<name>A0A931LRC8_FIMGI</name>
<evidence type="ECO:0000256" key="2">
    <source>
        <dbReference type="ARBA" id="ARBA00016956"/>
    </source>
</evidence>
<gene>
    <name evidence="6 8" type="primary">tsf</name>
    <name evidence="8" type="ORF">HYR64_02565</name>
</gene>
<comment type="caution">
    <text evidence="8">The sequence shown here is derived from an EMBL/GenBank/DDBJ whole genome shotgun (WGS) entry which is preliminary data.</text>
</comment>
<dbReference type="InterPro" id="IPR001816">
    <property type="entry name" value="Transl_elong_EFTs/EF1B"/>
</dbReference>
<dbReference type="Pfam" id="PF00889">
    <property type="entry name" value="EF_TS"/>
    <property type="match status" value="1"/>
</dbReference>
<feature type="domain" description="Translation elongation factor EFTs/EF1B dimerisation" evidence="7">
    <location>
        <begin position="80"/>
        <end position="278"/>
    </location>
</feature>
<evidence type="ECO:0000313" key="9">
    <source>
        <dbReference type="Proteomes" id="UP000727962"/>
    </source>
</evidence>
<dbReference type="InterPro" id="IPR036402">
    <property type="entry name" value="EF-Ts_dimer_sf"/>
</dbReference>
<keyword evidence="3 6" id="KW-0251">Elongation factor</keyword>
<protein>
    <recommendedName>
        <fullName evidence="2 6">Elongation factor Ts</fullName>
        <shortName evidence="6">EF-Ts</shortName>
    </recommendedName>
</protein>
<proteinExistence type="inferred from homology"/>
<dbReference type="GO" id="GO:0003746">
    <property type="term" value="F:translation elongation factor activity"/>
    <property type="evidence" value="ECO:0007669"/>
    <property type="project" value="UniProtKB-UniRule"/>
</dbReference>
<dbReference type="EMBL" id="JACOSL010000016">
    <property type="protein sequence ID" value="MBI1755972.1"/>
    <property type="molecule type" value="Genomic_DNA"/>
</dbReference>
<dbReference type="Gene3D" id="1.10.286.20">
    <property type="match status" value="1"/>
</dbReference>
<dbReference type="CDD" id="cd14275">
    <property type="entry name" value="UBA_EF-Ts"/>
    <property type="match status" value="1"/>
</dbReference>
<dbReference type="Gene3D" id="1.10.8.10">
    <property type="entry name" value="DNA helicase RuvA subunit, C-terminal domain"/>
    <property type="match status" value="1"/>
</dbReference>
<dbReference type="Gene3D" id="3.30.479.20">
    <property type="entry name" value="Elongation factor Ts, dimerisation domain"/>
    <property type="match status" value="2"/>
</dbReference>
<dbReference type="GO" id="GO:0005737">
    <property type="term" value="C:cytoplasm"/>
    <property type="evidence" value="ECO:0007669"/>
    <property type="project" value="UniProtKB-SubCell"/>
</dbReference>
<accession>A0A931LRC8</accession>
<dbReference type="InterPro" id="IPR009060">
    <property type="entry name" value="UBA-like_sf"/>
</dbReference>
<organism evidence="8 9">
    <name type="scientific">Fimbriimonas ginsengisoli</name>
    <dbReference type="NCBI Taxonomy" id="1005039"/>
    <lineage>
        <taxon>Bacteria</taxon>
        <taxon>Bacillati</taxon>
        <taxon>Armatimonadota</taxon>
        <taxon>Fimbriimonadia</taxon>
        <taxon>Fimbriimonadales</taxon>
        <taxon>Fimbriimonadaceae</taxon>
        <taxon>Fimbriimonas</taxon>
    </lineage>
</organism>
<evidence type="ECO:0000313" key="8">
    <source>
        <dbReference type="EMBL" id="MBI1755972.1"/>
    </source>
</evidence>
<feature type="region of interest" description="Involved in Mg(2+) ion dislocation from EF-Tu" evidence="6">
    <location>
        <begin position="84"/>
        <end position="87"/>
    </location>
</feature>
<keyword evidence="4 6" id="KW-0648">Protein biosynthesis</keyword>
<evidence type="ECO:0000256" key="1">
    <source>
        <dbReference type="ARBA" id="ARBA00005532"/>
    </source>
</evidence>
<evidence type="ECO:0000256" key="4">
    <source>
        <dbReference type="ARBA" id="ARBA00022917"/>
    </source>
</evidence>
<evidence type="ECO:0000256" key="6">
    <source>
        <dbReference type="HAMAP-Rule" id="MF_00050"/>
    </source>
</evidence>
<dbReference type="SUPFAM" id="SSF46934">
    <property type="entry name" value="UBA-like"/>
    <property type="match status" value="1"/>
</dbReference>
<comment type="subcellular location">
    <subcellularLocation>
        <location evidence="6">Cytoplasm</location>
    </subcellularLocation>
</comment>
<reference evidence="8" key="1">
    <citation type="submission" date="2020-07" db="EMBL/GenBank/DDBJ databases">
        <title>Huge and variable diversity of episymbiotic CPR bacteria and DPANN archaea in groundwater ecosystems.</title>
        <authorList>
            <person name="He C.Y."/>
            <person name="Keren R."/>
            <person name="Whittaker M."/>
            <person name="Farag I.F."/>
            <person name="Doudna J."/>
            <person name="Cate J.H.D."/>
            <person name="Banfield J.F."/>
        </authorList>
    </citation>
    <scope>NUCLEOTIDE SEQUENCE</scope>
    <source>
        <strain evidence="8">NC_groundwater_17_Pr7_B-0.1um_64_12</strain>
    </source>
</reference>
<comment type="similarity">
    <text evidence="1 6">Belongs to the EF-Ts family.</text>
</comment>
<comment type="function">
    <text evidence="5 6">Associates with the EF-Tu.GDP complex and induces the exchange of GDP to GTP. It remains bound to the aminoacyl-tRNA.EF-Tu.GTP complex up to the GTP hydrolysis stage on the ribosome.</text>
</comment>
<dbReference type="InterPro" id="IPR014039">
    <property type="entry name" value="Transl_elong_EFTs/EF1B_dimer"/>
</dbReference>
<dbReference type="PANTHER" id="PTHR11741:SF0">
    <property type="entry name" value="ELONGATION FACTOR TS, MITOCHONDRIAL"/>
    <property type="match status" value="1"/>
</dbReference>
<dbReference type="NCBIfam" id="TIGR00116">
    <property type="entry name" value="tsf"/>
    <property type="match status" value="1"/>
</dbReference>
<evidence type="ECO:0000256" key="3">
    <source>
        <dbReference type="ARBA" id="ARBA00022768"/>
    </source>
</evidence>
<evidence type="ECO:0000259" key="7">
    <source>
        <dbReference type="Pfam" id="PF00889"/>
    </source>
</evidence>
<dbReference type="AlphaFoldDB" id="A0A931LRC8"/>
<sequence>MSTATYTALAVKRLREETDAPMMECKTALEEAGGDFEKAKNILREKGKAAAAKRADRSTAAGVVAIAVSADGRTAGAAVLECETDFVARNEGFLATAQQLAAAFLASDPGAEPLKAKAGGKTVGEVIVEAVGKIRENIRLSKAVHLSTANRFATYIHHDKLKGTIVEVAGEGDQALETGRQIAIQAVAFPPEVISKDEIPQSKIDAEMEVETQRAINEGKDEKIAKNIAMGRINKEYLKRVVLLEQPFYRDPAISVGQYLKEHGGATIVGFTRLAVGEGG</sequence>
<dbReference type="FunFam" id="1.10.8.10:FF:000001">
    <property type="entry name" value="Elongation factor Ts"/>
    <property type="match status" value="1"/>
</dbReference>
<dbReference type="HAMAP" id="MF_00050">
    <property type="entry name" value="EF_Ts"/>
    <property type="match status" value="1"/>
</dbReference>
<dbReference type="PANTHER" id="PTHR11741">
    <property type="entry name" value="ELONGATION FACTOR TS"/>
    <property type="match status" value="1"/>
</dbReference>